<dbReference type="KEGG" id="npv:OHM77_05160"/>
<protein>
    <submittedName>
        <fullName evidence="1">Uncharacterized protein</fullName>
    </submittedName>
</protein>
<gene>
    <name evidence="1" type="ORF">OHM77_05160</name>
</gene>
<evidence type="ECO:0000313" key="1">
    <source>
        <dbReference type="EMBL" id="WIM06658.1"/>
    </source>
</evidence>
<dbReference type="Proteomes" id="UP001234916">
    <property type="component" value="Chromosome"/>
</dbReference>
<name>A0AA49IZ96_9PROT</name>
<reference evidence="1" key="1">
    <citation type="journal article" date="2023" name="Nat. Microbiol.">
        <title>Enrichment and characterization of a nitric oxide-reducing microbial community in a continuous bioreactor.</title>
        <authorList>
            <person name="Garrido-Amador P."/>
            <person name="Stortenbeker N."/>
            <person name="Wessels H.J.C.T."/>
            <person name="Speth D.R."/>
            <person name="Garcia-Heredia I."/>
            <person name="Kartal B."/>
        </authorList>
    </citation>
    <scope>NUCLEOTIDE SEQUENCE</scope>
    <source>
        <strain evidence="1">MAG1</strain>
    </source>
</reference>
<dbReference type="AlphaFoldDB" id="A0AA49IZ96"/>
<sequence length="109" mass="12712">MTCNCEHWQVCDECRPESWKPKAARPHEQLIDELRDSTIPKTEREHAAAREIEKNQDRIAAGHRLALELECLLLDTKDTAAVSRWWDTGMLALEEWQRLFPYNGPRIGD</sequence>
<proteinExistence type="predicted"/>
<dbReference type="EMBL" id="CP107246">
    <property type="protein sequence ID" value="WIM06658.1"/>
    <property type="molecule type" value="Genomic_DNA"/>
</dbReference>
<organism evidence="1">
    <name type="scientific">Candidatus Nitricoxidivorans perseverans</name>
    <dbReference type="NCBI Taxonomy" id="2975601"/>
    <lineage>
        <taxon>Bacteria</taxon>
        <taxon>Pseudomonadati</taxon>
        <taxon>Pseudomonadota</taxon>
        <taxon>Betaproteobacteria</taxon>
        <taxon>Nitrosomonadales</taxon>
        <taxon>Sterolibacteriaceae</taxon>
        <taxon>Candidatus Nitricoxidivorans</taxon>
    </lineage>
</organism>
<accession>A0AA49IZ96</accession>